<organism evidence="1 2">
    <name type="scientific">Gemmobacter nanjingensis</name>
    <dbReference type="NCBI Taxonomy" id="488454"/>
    <lineage>
        <taxon>Bacteria</taxon>
        <taxon>Pseudomonadati</taxon>
        <taxon>Pseudomonadota</taxon>
        <taxon>Alphaproteobacteria</taxon>
        <taxon>Rhodobacterales</taxon>
        <taxon>Paracoccaceae</taxon>
        <taxon>Gemmobacter</taxon>
    </lineage>
</organism>
<dbReference type="EMBL" id="BMYI01000001">
    <property type="protein sequence ID" value="GHC10168.1"/>
    <property type="molecule type" value="Genomic_DNA"/>
</dbReference>
<evidence type="ECO:0008006" key="3">
    <source>
        <dbReference type="Google" id="ProtNLM"/>
    </source>
</evidence>
<name>A0ABQ3F6R4_9RHOB</name>
<sequence>MTVTATDRSARYDASAATSHAAWMARLEEITEEEGYFEPLGTRHFAFFADEGPTLLVTFETLESIRARPEQMPEGCQAVARNGWSHLCVIADGDTWYRDPAVWRYFDRLVDDAFFEDFDRVVFYGAGMGGYAACAFSVCAPGATVLTINPRATLDPSIAPWDRRDLAKRRLDFTSRYGYAPDMIEGTGEVFVIHDPHSLEDSMHAALFTKPFVQKLRTPWLGDRVQDSLITTGILPGLIDAAGEGRLTPALFAREWRKRREHGPYLKALLHQTETRGQTRRSLAICRSVAERMNAPRFRRHVATLEARLADGAD</sequence>
<reference evidence="2" key="1">
    <citation type="journal article" date="2019" name="Int. J. Syst. Evol. Microbiol.">
        <title>The Global Catalogue of Microorganisms (GCM) 10K type strain sequencing project: providing services to taxonomists for standard genome sequencing and annotation.</title>
        <authorList>
            <consortium name="The Broad Institute Genomics Platform"/>
            <consortium name="The Broad Institute Genome Sequencing Center for Infectious Disease"/>
            <person name="Wu L."/>
            <person name="Ma J."/>
        </authorList>
    </citation>
    <scope>NUCLEOTIDE SEQUENCE [LARGE SCALE GENOMIC DNA]</scope>
    <source>
        <strain evidence="2">KCTC 23298</strain>
    </source>
</reference>
<protein>
    <recommendedName>
        <fullName evidence="3">Phosphoadenosine phosphosulfate reductase</fullName>
    </recommendedName>
</protein>
<keyword evidence="2" id="KW-1185">Reference proteome</keyword>
<comment type="caution">
    <text evidence="1">The sequence shown here is derived from an EMBL/GenBank/DDBJ whole genome shotgun (WGS) entry which is preliminary data.</text>
</comment>
<proteinExistence type="predicted"/>
<gene>
    <name evidence="1" type="ORF">GCM10007291_03290</name>
</gene>
<evidence type="ECO:0000313" key="1">
    <source>
        <dbReference type="EMBL" id="GHC10168.1"/>
    </source>
</evidence>
<dbReference type="Proteomes" id="UP000658305">
    <property type="component" value="Unassembled WGS sequence"/>
</dbReference>
<evidence type="ECO:0000313" key="2">
    <source>
        <dbReference type="Proteomes" id="UP000658305"/>
    </source>
</evidence>
<accession>A0ABQ3F6R4</accession>